<comment type="caution">
    <text evidence="3">The sequence shown here is derived from an EMBL/GenBank/DDBJ whole genome shotgun (WGS) entry which is preliminary data.</text>
</comment>
<protein>
    <submittedName>
        <fullName evidence="3">Hypotheticall protein</fullName>
    </submittedName>
</protein>
<dbReference type="AlphaFoldDB" id="A0A9P5EUM7"/>
<evidence type="ECO:0000313" key="4">
    <source>
        <dbReference type="Proteomes" id="UP000711996"/>
    </source>
</evidence>
<feature type="region of interest" description="Disordered" evidence="1">
    <location>
        <begin position="1"/>
        <end position="24"/>
    </location>
</feature>
<accession>A0A9P5EUM7</accession>
<organism evidence="3 4">
    <name type="scientific">Colletotrichum siamense</name>
    <name type="common">Anthracnose fungus</name>
    <dbReference type="NCBI Taxonomy" id="690259"/>
    <lineage>
        <taxon>Eukaryota</taxon>
        <taxon>Fungi</taxon>
        <taxon>Dikarya</taxon>
        <taxon>Ascomycota</taxon>
        <taxon>Pezizomycotina</taxon>
        <taxon>Sordariomycetes</taxon>
        <taxon>Hypocreomycetidae</taxon>
        <taxon>Glomerellales</taxon>
        <taxon>Glomerellaceae</taxon>
        <taxon>Colletotrichum</taxon>
        <taxon>Colletotrichum gloeosporioides species complex</taxon>
    </lineage>
</organism>
<dbReference type="FunFam" id="3.40.630.30:FF:000047">
    <property type="entry name" value="Acetyltransferase, GNAT family"/>
    <property type="match status" value="1"/>
</dbReference>
<keyword evidence="4" id="KW-1185">Reference proteome</keyword>
<gene>
    <name evidence="3" type="ORF">CGCSCA2_v006058</name>
</gene>
<dbReference type="Gene3D" id="3.40.630.30">
    <property type="match status" value="1"/>
</dbReference>
<sequence>MEHPLGPEIPSGPPTEPPARTPLDGRYTALIPLEPSHAKALFKHVGGKENAHLWTYLFQEPYLEYEPFEADIKAWSKSEDPLYFTVLSGPLSDPSAEPIGFMTYMSIVPSHNRIEIGSICFSDKLKRTRQATETFYLLMERAFDKMNYTRLEWKANNLNKPSLSAADRLGFVFEGVFRKHMAIKNRRRDTAWFSITDDEWPVVKGGLESWLSSDNFDENGNQRKTLKQCRDDVRNKGD</sequence>
<dbReference type="InterPro" id="IPR000182">
    <property type="entry name" value="GNAT_dom"/>
</dbReference>
<dbReference type="GO" id="GO:1990189">
    <property type="term" value="F:protein N-terminal-serine acetyltransferase activity"/>
    <property type="evidence" value="ECO:0007669"/>
    <property type="project" value="TreeGrafter"/>
</dbReference>
<dbReference type="Pfam" id="PF13302">
    <property type="entry name" value="Acetyltransf_3"/>
    <property type="match status" value="1"/>
</dbReference>
<feature type="compositionally biased region" description="Pro residues" evidence="1">
    <location>
        <begin position="10"/>
        <end position="20"/>
    </location>
</feature>
<dbReference type="EMBL" id="QPMT01000016">
    <property type="protein sequence ID" value="KAF4859602.1"/>
    <property type="molecule type" value="Genomic_DNA"/>
</dbReference>
<dbReference type="InterPro" id="IPR051908">
    <property type="entry name" value="Ribosomal_N-acetyltransferase"/>
</dbReference>
<dbReference type="Proteomes" id="UP000711996">
    <property type="component" value="Unassembled WGS sequence"/>
</dbReference>
<name>A0A9P5EUM7_COLSI</name>
<proteinExistence type="predicted"/>
<dbReference type="PANTHER" id="PTHR43441">
    <property type="entry name" value="RIBOSOMAL-PROTEIN-SERINE ACETYLTRANSFERASE"/>
    <property type="match status" value="1"/>
</dbReference>
<evidence type="ECO:0000259" key="2">
    <source>
        <dbReference type="Pfam" id="PF13302"/>
    </source>
</evidence>
<feature type="domain" description="N-acetyltransferase" evidence="2">
    <location>
        <begin position="30"/>
        <end position="172"/>
    </location>
</feature>
<dbReference type="InterPro" id="IPR016181">
    <property type="entry name" value="Acyl_CoA_acyltransferase"/>
</dbReference>
<reference evidence="3" key="1">
    <citation type="submission" date="2019-06" db="EMBL/GenBank/DDBJ databases">
        <authorList>
            <person name="Gan P."/>
            <person name="Shirasu K."/>
        </authorList>
    </citation>
    <scope>NUCLEOTIDE SEQUENCE [LARGE SCALE GENOMIC DNA]</scope>
    <source>
        <strain evidence="3">CAD2</strain>
    </source>
</reference>
<dbReference type="OrthoDB" id="41238at2759"/>
<dbReference type="SUPFAM" id="SSF55729">
    <property type="entry name" value="Acyl-CoA N-acyltransferases (Nat)"/>
    <property type="match status" value="1"/>
</dbReference>
<evidence type="ECO:0000256" key="1">
    <source>
        <dbReference type="SAM" id="MobiDB-lite"/>
    </source>
</evidence>
<dbReference type="PANTHER" id="PTHR43441:SF2">
    <property type="entry name" value="FAMILY ACETYLTRANSFERASE, PUTATIVE (AFU_ORTHOLOGUE AFUA_7G00850)-RELATED"/>
    <property type="match status" value="1"/>
</dbReference>
<evidence type="ECO:0000313" key="3">
    <source>
        <dbReference type="EMBL" id="KAF4859602.1"/>
    </source>
</evidence>
<dbReference type="GO" id="GO:0008999">
    <property type="term" value="F:protein-N-terminal-alanine acetyltransferase activity"/>
    <property type="evidence" value="ECO:0007669"/>
    <property type="project" value="TreeGrafter"/>
</dbReference>